<feature type="transmembrane region" description="Helical" evidence="1">
    <location>
        <begin position="200"/>
        <end position="217"/>
    </location>
</feature>
<feature type="transmembrane region" description="Helical" evidence="1">
    <location>
        <begin position="68"/>
        <end position="90"/>
    </location>
</feature>
<feature type="transmembrane region" description="Helical" evidence="1">
    <location>
        <begin position="140"/>
        <end position="159"/>
    </location>
</feature>
<comment type="caution">
    <text evidence="2">The sequence shown here is derived from an EMBL/GenBank/DDBJ whole genome shotgun (WGS) entry which is preliminary data.</text>
</comment>
<dbReference type="PANTHER" id="PTHR39419">
    <property type="entry name" value="SLL0814 PROTEIN"/>
    <property type="match status" value="1"/>
</dbReference>
<dbReference type="Pfam" id="PF04240">
    <property type="entry name" value="Caroten_synth"/>
    <property type="match status" value="1"/>
</dbReference>
<organism evidence="2 3">
    <name type="scientific">Hymenobacter aranciens</name>
    <dbReference type="NCBI Taxonomy" id="3063996"/>
    <lineage>
        <taxon>Bacteria</taxon>
        <taxon>Pseudomonadati</taxon>
        <taxon>Bacteroidota</taxon>
        <taxon>Cytophagia</taxon>
        <taxon>Cytophagales</taxon>
        <taxon>Hymenobacteraceae</taxon>
        <taxon>Hymenobacter</taxon>
    </lineage>
</organism>
<feature type="transmembrane region" description="Helical" evidence="1">
    <location>
        <begin position="179"/>
        <end position="195"/>
    </location>
</feature>
<feature type="transmembrane region" description="Helical" evidence="1">
    <location>
        <begin position="110"/>
        <end position="128"/>
    </location>
</feature>
<protein>
    <submittedName>
        <fullName evidence="2">Carotenoid biosynthesis protein</fullName>
    </submittedName>
</protein>
<accession>A0ABT9BF27</accession>
<evidence type="ECO:0000313" key="3">
    <source>
        <dbReference type="Proteomes" id="UP001176429"/>
    </source>
</evidence>
<feature type="transmembrane region" description="Helical" evidence="1">
    <location>
        <begin position="42"/>
        <end position="61"/>
    </location>
</feature>
<feature type="transmembrane region" description="Helical" evidence="1">
    <location>
        <begin position="16"/>
        <end position="36"/>
    </location>
</feature>
<keyword evidence="1" id="KW-1133">Transmembrane helix</keyword>
<evidence type="ECO:0000256" key="1">
    <source>
        <dbReference type="SAM" id="Phobius"/>
    </source>
</evidence>
<dbReference type="InterPro" id="IPR007354">
    <property type="entry name" value="CruF-like"/>
</dbReference>
<reference evidence="2" key="1">
    <citation type="submission" date="2023-07" db="EMBL/GenBank/DDBJ databases">
        <authorList>
            <person name="Kim M.K."/>
        </authorList>
    </citation>
    <scope>NUCLEOTIDE SEQUENCE</scope>
    <source>
        <strain evidence="2">ASUV-10-1</strain>
    </source>
</reference>
<dbReference type="Proteomes" id="UP001176429">
    <property type="component" value="Unassembled WGS sequence"/>
</dbReference>
<keyword evidence="1" id="KW-0472">Membrane</keyword>
<gene>
    <name evidence="2" type="ORF">Q5H93_10255</name>
</gene>
<name>A0ABT9BF27_9BACT</name>
<evidence type="ECO:0000313" key="2">
    <source>
        <dbReference type="EMBL" id="MDO7875113.1"/>
    </source>
</evidence>
<keyword evidence="1" id="KW-0812">Transmembrane</keyword>
<dbReference type="PANTHER" id="PTHR39419:SF1">
    <property type="entry name" value="SLL0814 PROTEIN"/>
    <property type="match status" value="1"/>
</dbReference>
<dbReference type="RefSeq" id="WP_305006432.1">
    <property type="nucleotide sequence ID" value="NZ_JAUQSY010000006.1"/>
</dbReference>
<proteinExistence type="predicted"/>
<dbReference type="EMBL" id="JAUQSY010000006">
    <property type="protein sequence ID" value="MDO7875113.1"/>
    <property type="molecule type" value="Genomic_DNA"/>
</dbReference>
<keyword evidence="3" id="KW-1185">Reference proteome</keyword>
<sequence>MEFSESIIPAPNPRRLLVAQGLVLLFHVTGLLGLAFSSDPGFYLKFTPLTLLLSGGLLLAFQRDKSPGFWSFAISVGMLGFLVEVIGVHTSLFFGHYQYGDTLGVKVMDVPVLIGLNWLIMTYSCGMLARYLPLPELARVLLAALLMVGFDACLEPVAGPYDFWHWTANVIPMQNFRDWFIFACLMQLLFSRARFEKYNALVPLLYLTQLLFFFLLGSL</sequence>